<dbReference type="InterPro" id="IPR002508">
    <property type="entry name" value="MurNAc-LAA_cat"/>
</dbReference>
<comment type="caution">
    <text evidence="3">The sequence shown here is derived from an EMBL/GenBank/DDBJ whole genome shotgun (WGS) entry which is preliminary data.</text>
</comment>
<dbReference type="HOGENOM" id="CLU_089287_0_0_9"/>
<evidence type="ECO:0000259" key="2">
    <source>
        <dbReference type="Pfam" id="PF01520"/>
    </source>
</evidence>
<dbReference type="AlphaFoldDB" id="U2PBL0"/>
<proteinExistence type="predicted"/>
<feature type="region of interest" description="Disordered" evidence="1">
    <location>
        <begin position="1"/>
        <end position="33"/>
    </location>
</feature>
<sequence>MIGVNAGHGTSGGSSVKTLCHPDGSAKTTGGSTAAGATKATAVSGGMTFADGASESSVTLRMAQILRDKLLAAGYDVLMVRDGSDVQLDNVARTVICNNVADCHISLHWDGDGLNYDKGSFYISVPDGVKGMEPVASHWTQHNALGASLVDGLRAQGCKINGGGSMSIDLTQTSYSTIPSVDMELGNACSNHSDETLNIQAEGLLHGINAYYGR</sequence>
<dbReference type="RefSeq" id="WP_021738613.1">
    <property type="nucleotide sequence ID" value="NZ_KI271108.1"/>
</dbReference>
<gene>
    <name evidence="3" type="ORF">HMPREF0373_03246</name>
</gene>
<dbReference type="PATRIC" id="fig|1256908.3.peg.2975"/>
<dbReference type="Gene3D" id="3.40.630.40">
    <property type="entry name" value="Zn-dependent exopeptidases"/>
    <property type="match status" value="1"/>
</dbReference>
<evidence type="ECO:0000256" key="1">
    <source>
        <dbReference type="SAM" id="MobiDB-lite"/>
    </source>
</evidence>
<feature type="domain" description="MurNAc-LAA" evidence="2">
    <location>
        <begin position="3"/>
        <end position="197"/>
    </location>
</feature>
<organism evidence="3 4">
    <name type="scientific">Eubacterium ramulus ATCC 29099</name>
    <dbReference type="NCBI Taxonomy" id="1256908"/>
    <lineage>
        <taxon>Bacteria</taxon>
        <taxon>Bacillati</taxon>
        <taxon>Bacillota</taxon>
        <taxon>Clostridia</taxon>
        <taxon>Eubacteriales</taxon>
        <taxon>Eubacteriaceae</taxon>
        <taxon>Eubacterium</taxon>
    </lineage>
</organism>
<reference evidence="3 4" key="1">
    <citation type="submission" date="2013-06" db="EMBL/GenBank/DDBJ databases">
        <authorList>
            <person name="Weinstock G."/>
            <person name="Sodergren E."/>
            <person name="Lobos E.A."/>
            <person name="Fulton L."/>
            <person name="Fulton R."/>
            <person name="Courtney L."/>
            <person name="Fronick C."/>
            <person name="O'Laughlin M."/>
            <person name="Godfrey J."/>
            <person name="Wilson R.M."/>
            <person name="Miner T."/>
            <person name="Farmer C."/>
            <person name="Delehaunty K."/>
            <person name="Cordes M."/>
            <person name="Minx P."/>
            <person name="Tomlinson C."/>
            <person name="Chen J."/>
            <person name="Wollam A."/>
            <person name="Pepin K.H."/>
            <person name="Bhonagiri V."/>
            <person name="Zhang X."/>
            <person name="Warren W."/>
            <person name="Mitreva M."/>
            <person name="Mardis E.R."/>
            <person name="Wilson R.K."/>
        </authorList>
    </citation>
    <scope>NUCLEOTIDE SEQUENCE [LARGE SCALE GENOMIC DNA]</scope>
    <source>
        <strain evidence="3 4">ATCC 29099</strain>
    </source>
</reference>
<dbReference type="GO" id="GO:0008745">
    <property type="term" value="F:N-acetylmuramoyl-L-alanine amidase activity"/>
    <property type="evidence" value="ECO:0007669"/>
    <property type="project" value="InterPro"/>
</dbReference>
<dbReference type="CDD" id="cd02696">
    <property type="entry name" value="MurNAc-LAA"/>
    <property type="match status" value="1"/>
</dbReference>
<dbReference type="eggNOG" id="COG0860">
    <property type="taxonomic scope" value="Bacteria"/>
</dbReference>
<dbReference type="Proteomes" id="UP000016608">
    <property type="component" value="Unassembled WGS sequence"/>
</dbReference>
<dbReference type="EMBL" id="AWVJ01000192">
    <property type="protein sequence ID" value="ERK41501.1"/>
    <property type="molecule type" value="Genomic_DNA"/>
</dbReference>
<name>U2PBL0_EUBRA</name>
<dbReference type="GO" id="GO:0009253">
    <property type="term" value="P:peptidoglycan catabolic process"/>
    <property type="evidence" value="ECO:0007669"/>
    <property type="project" value="InterPro"/>
</dbReference>
<dbReference type="SUPFAM" id="SSF53187">
    <property type="entry name" value="Zn-dependent exopeptidases"/>
    <property type="match status" value="1"/>
</dbReference>
<dbReference type="GeneID" id="93181379"/>
<evidence type="ECO:0000313" key="4">
    <source>
        <dbReference type="Proteomes" id="UP000016608"/>
    </source>
</evidence>
<evidence type="ECO:0000313" key="3">
    <source>
        <dbReference type="EMBL" id="ERK41501.1"/>
    </source>
</evidence>
<keyword evidence="4" id="KW-1185">Reference proteome</keyword>
<dbReference type="Pfam" id="PF01520">
    <property type="entry name" value="Amidase_3"/>
    <property type="match status" value="1"/>
</dbReference>
<accession>U2PBL0</accession>
<protein>
    <submittedName>
        <fullName evidence="3">N-acetylmuramoyl-L-alanine amidase</fullName>
    </submittedName>
</protein>